<accession>A0A9D1PVA2</accession>
<feature type="signal peptide" evidence="1">
    <location>
        <begin position="1"/>
        <end position="22"/>
    </location>
</feature>
<comment type="caution">
    <text evidence="2">The sequence shown here is derived from an EMBL/GenBank/DDBJ whole genome shotgun (WGS) entry which is preliminary data.</text>
</comment>
<evidence type="ECO:0000313" key="3">
    <source>
        <dbReference type="Proteomes" id="UP000886752"/>
    </source>
</evidence>
<feature type="chain" id="PRO_5038868168" evidence="1">
    <location>
        <begin position="23"/>
        <end position="172"/>
    </location>
</feature>
<dbReference type="Proteomes" id="UP000886752">
    <property type="component" value="Unassembled WGS sequence"/>
</dbReference>
<keyword evidence="1" id="KW-0732">Signal</keyword>
<reference evidence="2" key="1">
    <citation type="journal article" date="2021" name="PeerJ">
        <title>Extensive microbial diversity within the chicken gut microbiome revealed by metagenomics and culture.</title>
        <authorList>
            <person name="Gilroy R."/>
            <person name="Ravi A."/>
            <person name="Getino M."/>
            <person name="Pursley I."/>
            <person name="Horton D.L."/>
            <person name="Alikhan N.F."/>
            <person name="Baker D."/>
            <person name="Gharbi K."/>
            <person name="Hall N."/>
            <person name="Watson M."/>
            <person name="Adriaenssens E.M."/>
            <person name="Foster-Nyarko E."/>
            <person name="Jarju S."/>
            <person name="Secka A."/>
            <person name="Antonio M."/>
            <person name="Oren A."/>
            <person name="Chaudhuri R.R."/>
            <person name="La Ragione R."/>
            <person name="Hildebrand F."/>
            <person name="Pallen M.J."/>
        </authorList>
    </citation>
    <scope>NUCLEOTIDE SEQUENCE</scope>
    <source>
        <strain evidence="2">ChiHecec2B26-446</strain>
    </source>
</reference>
<evidence type="ECO:0000313" key="2">
    <source>
        <dbReference type="EMBL" id="HIW00357.1"/>
    </source>
</evidence>
<protein>
    <submittedName>
        <fullName evidence="2">Uncharacterized protein</fullName>
    </submittedName>
</protein>
<sequence>MNGRFLLAFVLPLVCLALVLHAAPVQARENYQHYGYREIPESSDSTLLDVDIIHHQDMHGVLTIEARVSCNYTGLRKAGLQSGLKNVVFRTQHGVRQLKSLCTCVADSETTLSFNRAYGVPGAPMPSDRDLDLMNTLILNKVTASDARTGRALDLTRHIGLDTHKPPVLIAR</sequence>
<dbReference type="AlphaFoldDB" id="A0A9D1PVA2"/>
<name>A0A9D1PVA2_9BACT</name>
<reference evidence="2" key="2">
    <citation type="submission" date="2021-04" db="EMBL/GenBank/DDBJ databases">
        <authorList>
            <person name="Gilroy R."/>
        </authorList>
    </citation>
    <scope>NUCLEOTIDE SEQUENCE</scope>
    <source>
        <strain evidence="2">ChiHecec2B26-446</strain>
    </source>
</reference>
<organism evidence="2 3">
    <name type="scientific">Candidatus Desulfovibrio intestinipullorum</name>
    <dbReference type="NCBI Taxonomy" id="2838536"/>
    <lineage>
        <taxon>Bacteria</taxon>
        <taxon>Pseudomonadati</taxon>
        <taxon>Thermodesulfobacteriota</taxon>
        <taxon>Desulfovibrionia</taxon>
        <taxon>Desulfovibrionales</taxon>
        <taxon>Desulfovibrionaceae</taxon>
        <taxon>Desulfovibrio</taxon>
    </lineage>
</organism>
<proteinExistence type="predicted"/>
<dbReference type="EMBL" id="DXHV01000044">
    <property type="protein sequence ID" value="HIW00357.1"/>
    <property type="molecule type" value="Genomic_DNA"/>
</dbReference>
<gene>
    <name evidence="2" type="ORF">H9894_04130</name>
</gene>
<evidence type="ECO:0000256" key="1">
    <source>
        <dbReference type="SAM" id="SignalP"/>
    </source>
</evidence>